<dbReference type="PROSITE" id="PS51050">
    <property type="entry name" value="ZF_CW"/>
    <property type="match status" value="1"/>
</dbReference>
<evidence type="ECO:0000256" key="4">
    <source>
        <dbReference type="ARBA" id="ARBA00022723"/>
    </source>
</evidence>
<accession>A0A6L2LT44</accession>
<gene>
    <name evidence="16" type="ORF">Tci_036085</name>
</gene>
<dbReference type="InterPro" id="IPR041006">
    <property type="entry name" value="Morc_S5"/>
</dbReference>
<keyword evidence="7" id="KW-0863">Zinc-finger</keyword>
<evidence type="ECO:0000256" key="10">
    <source>
        <dbReference type="ARBA" id="ARBA00023054"/>
    </source>
</evidence>
<evidence type="ECO:0000256" key="6">
    <source>
        <dbReference type="ARBA" id="ARBA00022763"/>
    </source>
</evidence>
<dbReference type="GO" id="GO:0016887">
    <property type="term" value="F:ATP hydrolysis activity"/>
    <property type="evidence" value="ECO:0007669"/>
    <property type="project" value="InterPro"/>
</dbReference>
<comment type="subcellular location">
    <subcellularLocation>
        <location evidence="1">Nucleus</location>
    </subcellularLocation>
</comment>
<keyword evidence="9" id="KW-0156">Chromatin regulator</keyword>
<dbReference type="PANTHER" id="PTHR23336">
    <property type="entry name" value="ZINC FINGER CW-TYPE COILED-COIL DOMAIN PROTEIN 3"/>
    <property type="match status" value="1"/>
</dbReference>
<dbReference type="GO" id="GO:0031047">
    <property type="term" value="P:regulatory ncRNA-mediated gene silencing"/>
    <property type="evidence" value="ECO:0007669"/>
    <property type="project" value="UniProtKB-KW"/>
</dbReference>
<dbReference type="InterPro" id="IPR011124">
    <property type="entry name" value="Znf_CW"/>
</dbReference>
<comment type="caution">
    <text evidence="16">The sequence shown here is derived from an EMBL/GenBank/DDBJ whole genome shotgun (WGS) entry which is preliminary data.</text>
</comment>
<organism evidence="16">
    <name type="scientific">Tanacetum cinerariifolium</name>
    <name type="common">Dalmatian daisy</name>
    <name type="synonym">Chrysanthemum cinerariifolium</name>
    <dbReference type="NCBI Taxonomy" id="118510"/>
    <lineage>
        <taxon>Eukaryota</taxon>
        <taxon>Viridiplantae</taxon>
        <taxon>Streptophyta</taxon>
        <taxon>Embryophyta</taxon>
        <taxon>Tracheophyta</taxon>
        <taxon>Spermatophyta</taxon>
        <taxon>Magnoliopsida</taxon>
        <taxon>eudicotyledons</taxon>
        <taxon>Gunneridae</taxon>
        <taxon>Pentapetalae</taxon>
        <taxon>asterids</taxon>
        <taxon>campanulids</taxon>
        <taxon>Asterales</taxon>
        <taxon>Asteraceae</taxon>
        <taxon>Asteroideae</taxon>
        <taxon>Anthemideae</taxon>
        <taxon>Anthemidinae</taxon>
        <taxon>Tanacetum</taxon>
    </lineage>
</organism>
<dbReference type="GO" id="GO:0005634">
    <property type="term" value="C:nucleus"/>
    <property type="evidence" value="ECO:0007669"/>
    <property type="project" value="UniProtKB-SubCell"/>
</dbReference>
<dbReference type="InterPro" id="IPR036890">
    <property type="entry name" value="HATPase_C_sf"/>
</dbReference>
<evidence type="ECO:0000256" key="12">
    <source>
        <dbReference type="ARBA" id="ARBA00023204"/>
    </source>
</evidence>
<dbReference type="GO" id="GO:0031349">
    <property type="term" value="P:positive regulation of defense response"/>
    <property type="evidence" value="ECO:0007669"/>
    <property type="project" value="UniProtKB-ARBA"/>
</dbReference>
<evidence type="ECO:0000256" key="13">
    <source>
        <dbReference type="ARBA" id="ARBA00023242"/>
    </source>
</evidence>
<dbReference type="InterPro" id="IPR045261">
    <property type="entry name" value="MORC_ATPase"/>
</dbReference>
<evidence type="ECO:0000256" key="3">
    <source>
        <dbReference type="ARBA" id="ARBA00022722"/>
    </source>
</evidence>
<dbReference type="PANTHER" id="PTHR23336:SF11">
    <property type="entry name" value="OS06G0622000 PROTEIN"/>
    <property type="match status" value="1"/>
</dbReference>
<dbReference type="Pfam" id="PF07496">
    <property type="entry name" value="zf-CW"/>
    <property type="match status" value="1"/>
</dbReference>
<dbReference type="GO" id="GO:0006281">
    <property type="term" value="P:DNA repair"/>
    <property type="evidence" value="ECO:0007669"/>
    <property type="project" value="UniProtKB-KW"/>
</dbReference>
<dbReference type="SUPFAM" id="SSF55874">
    <property type="entry name" value="ATPase domain of HSP90 chaperone/DNA topoisomerase II/histidine kinase"/>
    <property type="match status" value="1"/>
</dbReference>
<dbReference type="AlphaFoldDB" id="A0A6L2LT44"/>
<dbReference type="Gene3D" id="3.30.565.10">
    <property type="entry name" value="Histidine kinase-like ATPase, C-terminal domain"/>
    <property type="match status" value="1"/>
</dbReference>
<evidence type="ECO:0000313" key="16">
    <source>
        <dbReference type="EMBL" id="GEU64107.1"/>
    </source>
</evidence>
<evidence type="ECO:0000256" key="11">
    <source>
        <dbReference type="ARBA" id="ARBA00023158"/>
    </source>
</evidence>
<keyword evidence="5" id="KW-0378">Hydrolase</keyword>
<dbReference type="GO" id="GO:0006325">
    <property type="term" value="P:chromatin organization"/>
    <property type="evidence" value="ECO:0007669"/>
    <property type="project" value="UniProtKB-KW"/>
</dbReference>
<sequence>MVDLCHKYEEPQHEELIDSIQCYFLLTRDRKSICRVECSNSSIAIPQILEITKFIKEEQVPSGLHCTVIHPAYEDKRQKLEWGNFLRFLKEHKRAAFAKTENGEMYIIPPSQEEEYSRAIVQYTMPDCFTRNQCHVKSDIKHEYDGFQFKRPKIGFEDNQPLETIVENHNRSLSSAKGQTLPTKNYVSAHPSYLRTLGQSHSDWLFGAVAELVDNSRDAKATMLDISVDMIYSSIAGKEIPMLAVVDDGHGMGHDEILKMVSFGRKQPDTNDPDYIGRYGVGFKTGTMRLGRDALVLTQTSNSRSIAFFSQSLNEGKDNIEIPIVSYSRKGQLMDFDTSIQTAASAENNLKSIEEFSPFNKYFIGEKAGLFQRNGTGTQIYVWNLDEWGSEYALEWVNGMSGGSSFHQGDILIRSRRTRSRLGQMTRQVPIDYSLRSYLEVIFLDPRMKIKVQGSLVKNRPLARFLHKTSIENGFVLGKQVQLVLGHSQPDLEQGNCGIFLYWHGRLIEAYKRVGSMIHNGEKSHGILGVIDVTGVMDDGNNHVWVHNNKQGFVDCEPYALLEDWLSKKVDEYLDNTIDKVYVKKGGPRHKPDHEWVQCNKCRKWRMLDPDFDCKTLPLEWFCYMKPINGKCEMPEQKVEPGVITISSRRSGYDTKNSPTQNNQLKSKQEEGVKRLKRLRKRQIV</sequence>
<dbReference type="Pfam" id="PF17942">
    <property type="entry name" value="Morc6_S5"/>
    <property type="match status" value="1"/>
</dbReference>
<comment type="similarity">
    <text evidence="2">Belongs to the MORC ATPase protein family.</text>
</comment>
<keyword evidence="5" id="KW-0255">Endonuclease</keyword>
<dbReference type="Gene3D" id="3.30.40.100">
    <property type="match status" value="1"/>
</dbReference>
<name>A0A6L2LT44_TANCI</name>
<evidence type="ECO:0000256" key="5">
    <source>
        <dbReference type="ARBA" id="ARBA00022759"/>
    </source>
</evidence>
<dbReference type="EMBL" id="BKCJ010004965">
    <property type="protein sequence ID" value="GEU64107.1"/>
    <property type="molecule type" value="Genomic_DNA"/>
</dbReference>
<reference evidence="16" key="1">
    <citation type="journal article" date="2019" name="Sci. Rep.">
        <title>Draft genome of Tanacetum cinerariifolium, the natural source of mosquito coil.</title>
        <authorList>
            <person name="Yamashiro T."/>
            <person name="Shiraishi A."/>
            <person name="Satake H."/>
            <person name="Nakayama K."/>
        </authorList>
    </citation>
    <scope>NUCLEOTIDE SEQUENCE</scope>
</reference>
<feature type="domain" description="CW-type" evidence="15">
    <location>
        <begin position="590"/>
        <end position="640"/>
    </location>
</feature>
<dbReference type="GO" id="GO:0008270">
    <property type="term" value="F:zinc ion binding"/>
    <property type="evidence" value="ECO:0007669"/>
    <property type="project" value="UniProtKB-KW"/>
</dbReference>
<feature type="region of interest" description="Disordered" evidence="14">
    <location>
        <begin position="648"/>
        <end position="672"/>
    </location>
</feature>
<keyword evidence="4" id="KW-0479">Metal-binding</keyword>
<evidence type="ECO:0000256" key="14">
    <source>
        <dbReference type="SAM" id="MobiDB-lite"/>
    </source>
</evidence>
<evidence type="ECO:0000256" key="9">
    <source>
        <dbReference type="ARBA" id="ARBA00022853"/>
    </source>
</evidence>
<protein>
    <submittedName>
        <fullName evidence="16">MORC family CW-type zinc finger protein 2B-like isoform X1</fullName>
    </submittedName>
</protein>
<evidence type="ECO:0000256" key="1">
    <source>
        <dbReference type="ARBA" id="ARBA00004123"/>
    </source>
</evidence>
<keyword evidence="8" id="KW-0862">Zinc</keyword>
<keyword evidence="13" id="KW-0539">Nucleus</keyword>
<dbReference type="GO" id="GO:0004519">
    <property type="term" value="F:endonuclease activity"/>
    <property type="evidence" value="ECO:0007669"/>
    <property type="project" value="UniProtKB-KW"/>
</dbReference>
<keyword evidence="11" id="KW-0943">RNA-mediated gene silencing</keyword>
<feature type="compositionally biased region" description="Polar residues" evidence="14">
    <location>
        <begin position="648"/>
        <end position="666"/>
    </location>
</feature>
<evidence type="ECO:0000256" key="2">
    <source>
        <dbReference type="ARBA" id="ARBA00007845"/>
    </source>
</evidence>
<evidence type="ECO:0000256" key="8">
    <source>
        <dbReference type="ARBA" id="ARBA00022833"/>
    </source>
</evidence>
<keyword evidence="3" id="KW-0540">Nuclease</keyword>
<proteinExistence type="inferred from homology"/>
<keyword evidence="6" id="KW-0227">DNA damage</keyword>
<dbReference type="Pfam" id="PF13589">
    <property type="entry name" value="HATPase_c_3"/>
    <property type="match status" value="1"/>
</dbReference>
<keyword evidence="10" id="KW-0175">Coiled coil</keyword>
<keyword evidence="12" id="KW-0234">DNA repair</keyword>
<evidence type="ECO:0000256" key="7">
    <source>
        <dbReference type="ARBA" id="ARBA00022771"/>
    </source>
</evidence>
<evidence type="ECO:0000259" key="15">
    <source>
        <dbReference type="PROSITE" id="PS51050"/>
    </source>
</evidence>